<name>A0A1I0U4F5_9RHOB</name>
<dbReference type="InterPro" id="IPR002477">
    <property type="entry name" value="Peptidoglycan-bd-like"/>
</dbReference>
<dbReference type="EMBL" id="FOJO01000019">
    <property type="protein sequence ID" value="SFA58036.1"/>
    <property type="molecule type" value="Genomic_DNA"/>
</dbReference>
<feature type="region of interest" description="Disordered" evidence="1">
    <location>
        <begin position="86"/>
        <end position="137"/>
    </location>
</feature>
<evidence type="ECO:0000256" key="1">
    <source>
        <dbReference type="SAM" id="MobiDB-lite"/>
    </source>
</evidence>
<dbReference type="InterPro" id="IPR036365">
    <property type="entry name" value="PGBD-like_sf"/>
</dbReference>
<evidence type="ECO:0000259" key="2">
    <source>
        <dbReference type="Pfam" id="PF01471"/>
    </source>
</evidence>
<evidence type="ECO:0000313" key="4">
    <source>
        <dbReference type="Proteomes" id="UP000182312"/>
    </source>
</evidence>
<dbReference type="SUPFAM" id="SSF47090">
    <property type="entry name" value="PGBD-like"/>
    <property type="match status" value="1"/>
</dbReference>
<protein>
    <submittedName>
        <fullName evidence="3">Putative peptidoglycan binding domain-containing protein</fullName>
    </submittedName>
</protein>
<organism evidence="3 4">
    <name type="scientific">Paracoccus halophilus</name>
    <dbReference type="NCBI Taxonomy" id="376733"/>
    <lineage>
        <taxon>Bacteria</taxon>
        <taxon>Pseudomonadati</taxon>
        <taxon>Pseudomonadota</taxon>
        <taxon>Alphaproteobacteria</taxon>
        <taxon>Rhodobacterales</taxon>
        <taxon>Paracoccaceae</taxon>
        <taxon>Paracoccus</taxon>
    </lineage>
</organism>
<dbReference type="Pfam" id="PF01471">
    <property type="entry name" value="PG_binding_1"/>
    <property type="match status" value="1"/>
</dbReference>
<gene>
    <name evidence="3" type="ORF">SAMN04487972_11938</name>
</gene>
<sequence>MSLEERKSVQRALAEAGYYRGEIDGLLGPGSRRAISAWQSSVGAAPTGYLQPQQATRLVSIAPSAPSAPAAPPADALYQAQAGQMPSGGGAMFAESDPVTESSLFPDPASMPEAGASAGTGDTDTSRPAGGFDPDASDVIQGADQLYAAFLFWALGQRPDQFWQQAGNPQTYLTMPFMPDGSLPDRTLSQDRLKAAVESAAAYHAANPPRRAVIELRVNQGQDNIDEDGLSKPTTQWYPELRQGFAQISGVPAITRLDMHGQRYPLPFTLDAPFFLAPPADYKTAWAVSRDQRLRPVLRVELELSELQSAPQIRRNAPGQARATIQRASLVLQSALPNAAQPVEGDGRVLHVWDGEAPEMRKITRPATAEEIAAIYGVQVHQGRVLTATDAQNAKQTGQAEPMLGSGYSRDGNGLLERAMTLGAIIEAQPDRALEADLAQQVMQSMLTERERVEMFPMGMFQPGGYSSGGTVSELAVRRALNENDAAMRRLVVERTPETPVPLRVISRVSLGEYDFDSEGFPMNVSKFYGLWLPEQLQTSREPLITPFFRIGMDDAQSLLDYLEQTGGRGNRYLYLVVDYTLASLKARPGGSGRIQAQEVNTVRPTSYVEAIALYADAAGNAKVRDLPVPDALTKPAEGEMQELPPELFATSGKTLAGALLALQPDAAEAVLSSFSGEWRGLSEPQRRDRAAAFREEMQGQALESYWIGAQFYIEQDYDPELRAFPVRNTYFMPVPYDQDMSGVPAPNLTPKLADDYALLHVPPEQADAVAALFGEDRTLKGYIRVAMTGVVGEGGITPSLQFGPAQEAIFGRAANGRFPEQPEIRVTLGQPDRLAALAADPEQPTGVPEELVLDGEAVDLLALSLQPDLYDESGYRRMMLERMLKERIHAQRKQDEPNSHMRLDWGNFFRDPRQDLRPDQLEVLLPSFRTWTLARAAQLPERIMLPVGRGGEHPVSGCSAMVEASMQSAPQQRFTITNMARILGYEVAPNDAVLELAGTRARPGPDRVWTYVQGATRAMANCGYANGMRQGYLRQFAPDDPASVGVLVHVAEQPDLGKTDGGRVFSALYELAVSDRRLVPVEGLADAPAGMRGVVVLKAAVEGVQTFIQKDDGTTDTRGPTLKKGDWDTVVATGPAAVDILGIELGIDLAEFEKAARDHLPEGVHYTTSKAGKSIFGSASGFVDPNRPEALAAIYAPHTDAQQVVAIMRWLEFDSAQVSIAGLKQSLIDKYGPGLTELGKGQWTWGDLPVDEDRYGFCGGRSTFYVYDGGELPEMAAADGTPNSGRTRYENNSFWHTYGWPQTTRTQNDTRPPDVARCGTVVTAFVSEERDTLVLKLWLMDRKLAESGAAEAPPPELARPKVEF</sequence>
<proteinExistence type="predicted"/>
<dbReference type="Proteomes" id="UP000182312">
    <property type="component" value="Unassembled WGS sequence"/>
</dbReference>
<feature type="domain" description="Peptidoglycan binding-like" evidence="2">
    <location>
        <begin position="4"/>
        <end position="57"/>
    </location>
</feature>
<evidence type="ECO:0000313" key="3">
    <source>
        <dbReference type="EMBL" id="SFA58036.1"/>
    </source>
</evidence>
<dbReference type="Gene3D" id="1.10.101.10">
    <property type="entry name" value="PGBD-like superfamily/PGBD"/>
    <property type="match status" value="1"/>
</dbReference>
<accession>A0A1I0U4F5</accession>
<reference evidence="3 4" key="1">
    <citation type="submission" date="2016-10" db="EMBL/GenBank/DDBJ databases">
        <authorList>
            <person name="de Groot N.N."/>
        </authorList>
    </citation>
    <scope>NUCLEOTIDE SEQUENCE [LARGE SCALE GENOMIC DNA]</scope>
    <source>
        <strain evidence="3 4">CGMCC 1.6117</strain>
    </source>
</reference>
<dbReference type="InterPro" id="IPR036366">
    <property type="entry name" value="PGBDSf"/>
</dbReference>